<dbReference type="InterPro" id="IPR050736">
    <property type="entry name" value="Sensor_HK_Regulatory"/>
</dbReference>
<dbReference type="GO" id="GO:0006355">
    <property type="term" value="P:regulation of DNA-templated transcription"/>
    <property type="evidence" value="ECO:0007669"/>
    <property type="project" value="InterPro"/>
</dbReference>
<evidence type="ECO:0000256" key="2">
    <source>
        <dbReference type="ARBA" id="ARBA00012438"/>
    </source>
</evidence>
<feature type="domain" description="Histidine kinase" evidence="11">
    <location>
        <begin position="181"/>
        <end position="396"/>
    </location>
</feature>
<dbReference type="SUPFAM" id="SSF55874">
    <property type="entry name" value="ATPase domain of HSP90 chaperone/DNA topoisomerase II/histidine kinase"/>
    <property type="match status" value="1"/>
</dbReference>
<evidence type="ECO:0000259" key="12">
    <source>
        <dbReference type="PROSITE" id="PS50112"/>
    </source>
</evidence>
<dbReference type="CDD" id="cd00130">
    <property type="entry name" value="PAS"/>
    <property type="match status" value="1"/>
</dbReference>
<evidence type="ECO:0000256" key="5">
    <source>
        <dbReference type="ARBA" id="ARBA00022741"/>
    </source>
</evidence>
<organism evidence="13 14">
    <name type="scientific">Flavobacterium chilense</name>
    <dbReference type="NCBI Taxonomy" id="946677"/>
    <lineage>
        <taxon>Bacteria</taxon>
        <taxon>Pseudomonadati</taxon>
        <taxon>Bacteroidota</taxon>
        <taxon>Flavobacteriia</taxon>
        <taxon>Flavobacteriales</taxon>
        <taxon>Flavobacteriaceae</taxon>
        <taxon>Flavobacterium</taxon>
    </lineage>
</organism>
<keyword evidence="5" id="KW-0547">Nucleotide-binding</keyword>
<dbReference type="NCBIfam" id="TIGR00229">
    <property type="entry name" value="sensory_box"/>
    <property type="match status" value="1"/>
</dbReference>
<reference evidence="14" key="1">
    <citation type="submission" date="2016-11" db="EMBL/GenBank/DDBJ databases">
        <authorList>
            <person name="Varghese N."/>
            <person name="Submissions S."/>
        </authorList>
    </citation>
    <scope>NUCLEOTIDE SEQUENCE [LARGE SCALE GENOMIC DNA]</scope>
    <source>
        <strain evidence="14">DSM 24724</strain>
    </source>
</reference>
<dbReference type="Gene3D" id="3.30.565.10">
    <property type="entry name" value="Histidine kinase-like ATPase, C-terminal domain"/>
    <property type="match status" value="1"/>
</dbReference>
<protein>
    <recommendedName>
        <fullName evidence="10">Sensor protein FixL</fullName>
        <ecNumber evidence="2">2.7.13.3</ecNumber>
    </recommendedName>
</protein>
<dbReference type="InterPro" id="IPR036890">
    <property type="entry name" value="HATPase_C_sf"/>
</dbReference>
<dbReference type="SMART" id="SM00387">
    <property type="entry name" value="HATPase_c"/>
    <property type="match status" value="1"/>
</dbReference>
<keyword evidence="7" id="KW-0067">ATP-binding</keyword>
<evidence type="ECO:0000256" key="8">
    <source>
        <dbReference type="ARBA" id="ARBA00023012"/>
    </source>
</evidence>
<dbReference type="InterPro" id="IPR003661">
    <property type="entry name" value="HisK_dim/P_dom"/>
</dbReference>
<evidence type="ECO:0000256" key="9">
    <source>
        <dbReference type="ARBA" id="ARBA00059827"/>
    </source>
</evidence>
<dbReference type="EC" id="2.7.13.3" evidence="2"/>
<dbReference type="Gene3D" id="1.10.287.130">
    <property type="match status" value="1"/>
</dbReference>
<keyword evidence="8" id="KW-0902">Two-component regulatory system</keyword>
<dbReference type="AlphaFoldDB" id="A0A1M7A119"/>
<dbReference type="Pfam" id="PF00989">
    <property type="entry name" value="PAS"/>
    <property type="match status" value="1"/>
</dbReference>
<dbReference type="PANTHER" id="PTHR43711:SF26">
    <property type="entry name" value="SENSOR HISTIDINE KINASE RCSC"/>
    <property type="match status" value="1"/>
</dbReference>
<dbReference type="Proteomes" id="UP000184028">
    <property type="component" value="Unassembled WGS sequence"/>
</dbReference>
<dbReference type="InterPro" id="IPR004358">
    <property type="entry name" value="Sig_transdc_His_kin-like_C"/>
</dbReference>
<dbReference type="FunFam" id="3.30.450.20:FF:000060">
    <property type="entry name" value="Sensor protein FixL"/>
    <property type="match status" value="1"/>
</dbReference>
<dbReference type="InterPro" id="IPR035965">
    <property type="entry name" value="PAS-like_dom_sf"/>
</dbReference>
<evidence type="ECO:0000256" key="10">
    <source>
        <dbReference type="ARBA" id="ARBA00070616"/>
    </source>
</evidence>
<dbReference type="PRINTS" id="PR00344">
    <property type="entry name" value="BCTRLSENSOR"/>
</dbReference>
<dbReference type="InterPro" id="IPR000014">
    <property type="entry name" value="PAS"/>
</dbReference>
<accession>A0A1M7A119</accession>
<dbReference type="CDD" id="cd00082">
    <property type="entry name" value="HisKA"/>
    <property type="match status" value="1"/>
</dbReference>
<dbReference type="SMART" id="SM00388">
    <property type="entry name" value="HisKA"/>
    <property type="match status" value="1"/>
</dbReference>
<evidence type="ECO:0000313" key="13">
    <source>
        <dbReference type="EMBL" id="SHL36468.1"/>
    </source>
</evidence>
<dbReference type="GO" id="GO:0005524">
    <property type="term" value="F:ATP binding"/>
    <property type="evidence" value="ECO:0007669"/>
    <property type="project" value="UniProtKB-KW"/>
</dbReference>
<dbReference type="InterPro" id="IPR003594">
    <property type="entry name" value="HATPase_dom"/>
</dbReference>
<dbReference type="Pfam" id="PF00512">
    <property type="entry name" value="HisKA"/>
    <property type="match status" value="1"/>
</dbReference>
<gene>
    <name evidence="13" type="ORF">SAMN05444484_1011234</name>
</gene>
<dbReference type="CDD" id="cd00075">
    <property type="entry name" value="HATPase"/>
    <property type="match status" value="1"/>
</dbReference>
<evidence type="ECO:0000259" key="11">
    <source>
        <dbReference type="PROSITE" id="PS50109"/>
    </source>
</evidence>
<name>A0A1M7A119_9FLAO</name>
<dbReference type="Pfam" id="PF02518">
    <property type="entry name" value="HATPase_c"/>
    <property type="match status" value="1"/>
</dbReference>
<keyword evidence="3" id="KW-0597">Phosphoprotein</keyword>
<evidence type="ECO:0000256" key="7">
    <source>
        <dbReference type="ARBA" id="ARBA00022840"/>
    </source>
</evidence>
<dbReference type="SUPFAM" id="SSF55785">
    <property type="entry name" value="PYP-like sensor domain (PAS domain)"/>
    <property type="match status" value="1"/>
</dbReference>
<dbReference type="Gene3D" id="3.30.450.20">
    <property type="entry name" value="PAS domain"/>
    <property type="match status" value="1"/>
</dbReference>
<dbReference type="RefSeq" id="WP_245179008.1">
    <property type="nucleotide sequence ID" value="NZ_FRBT01000001.1"/>
</dbReference>
<dbReference type="InterPro" id="IPR036097">
    <property type="entry name" value="HisK_dim/P_sf"/>
</dbReference>
<evidence type="ECO:0000256" key="6">
    <source>
        <dbReference type="ARBA" id="ARBA00022777"/>
    </source>
</evidence>
<dbReference type="SMART" id="SM00091">
    <property type="entry name" value="PAS"/>
    <property type="match status" value="1"/>
</dbReference>
<keyword evidence="4" id="KW-0808">Transferase</keyword>
<evidence type="ECO:0000256" key="3">
    <source>
        <dbReference type="ARBA" id="ARBA00022553"/>
    </source>
</evidence>
<dbReference type="PROSITE" id="PS50109">
    <property type="entry name" value="HIS_KIN"/>
    <property type="match status" value="1"/>
</dbReference>
<dbReference type="InterPro" id="IPR005467">
    <property type="entry name" value="His_kinase_dom"/>
</dbReference>
<evidence type="ECO:0000256" key="1">
    <source>
        <dbReference type="ARBA" id="ARBA00000085"/>
    </source>
</evidence>
<sequence length="396" mass="44235">MMDNAALLYALVQNALDGIITIDDIGTIETINPAGCVLFGYQQEEVIGKNISMLMPSPDRERHNNYLSKYKTTRKASIIGIGRDLTGMRKGGGLFPMKLGVSEVKYSGRTIYAGFIHDLSQQKIDEEKYKDYASHLEELVEERTKSLNDTIFALEKAKEKVSISLEKEKELSKLKNRFLSMASHEFRTPLSTVQLSASLIEKYAIPFESEPIGKHIAKIKNSVKSLTAILNDFLYVEKLEIGKMTPEFTCFDLVKFGEEITEEMQLLAKPSQNIVFKHIGVPTMIYLDANLLKNCAINLIGNAIKYSGDSCCIDFITEINDADYIISVHDDGIGIPLEEQKHLFQAFFRAHNTGSIPGTGLGLNIVSRYVSLMKGTADFKSNEQEGTLFTLTFPIS</sequence>
<keyword evidence="6 13" id="KW-0418">Kinase</keyword>
<dbReference type="STRING" id="946677.SAMN05444484_1011234"/>
<dbReference type="PANTHER" id="PTHR43711">
    <property type="entry name" value="TWO-COMPONENT HISTIDINE KINASE"/>
    <property type="match status" value="1"/>
</dbReference>
<feature type="domain" description="PAS" evidence="12">
    <location>
        <begin position="4"/>
        <end position="57"/>
    </location>
</feature>
<proteinExistence type="predicted"/>
<comment type="catalytic activity">
    <reaction evidence="1">
        <text>ATP + protein L-histidine = ADP + protein N-phospho-L-histidine.</text>
        <dbReference type="EC" id="2.7.13.3"/>
    </reaction>
</comment>
<dbReference type="PROSITE" id="PS50112">
    <property type="entry name" value="PAS"/>
    <property type="match status" value="1"/>
</dbReference>
<comment type="function">
    <text evidence="9">Putative oxygen sensor; modulates the activity of FixJ, a transcriptional activator of nitrogen fixation fixK gene. FixL probably acts as a kinase that phosphorylates FixJ.</text>
</comment>
<keyword evidence="14" id="KW-1185">Reference proteome</keyword>
<evidence type="ECO:0000256" key="4">
    <source>
        <dbReference type="ARBA" id="ARBA00022679"/>
    </source>
</evidence>
<evidence type="ECO:0000313" key="14">
    <source>
        <dbReference type="Proteomes" id="UP000184028"/>
    </source>
</evidence>
<dbReference type="EMBL" id="FRBT01000001">
    <property type="protein sequence ID" value="SHL36468.1"/>
    <property type="molecule type" value="Genomic_DNA"/>
</dbReference>
<dbReference type="GO" id="GO:0000155">
    <property type="term" value="F:phosphorelay sensor kinase activity"/>
    <property type="evidence" value="ECO:0007669"/>
    <property type="project" value="InterPro"/>
</dbReference>
<dbReference type="SUPFAM" id="SSF47384">
    <property type="entry name" value="Homodimeric domain of signal transducing histidine kinase"/>
    <property type="match status" value="1"/>
</dbReference>
<dbReference type="InterPro" id="IPR013767">
    <property type="entry name" value="PAS_fold"/>
</dbReference>